<dbReference type="Ensembl" id="ENSEAST00005001599.1">
    <property type="protein sequence ID" value="ENSEASP00005001420.1"/>
    <property type="gene ID" value="ENSEASG00005001179.1"/>
</dbReference>
<accession>A0A8C4KTP1</accession>
<evidence type="ECO:0000313" key="1">
    <source>
        <dbReference type="Ensembl" id="ENSEASP00005001420.1"/>
    </source>
</evidence>
<protein>
    <submittedName>
        <fullName evidence="1">Uncharacterized protein</fullName>
    </submittedName>
</protein>
<reference evidence="1" key="1">
    <citation type="submission" date="2023-03" db="UniProtKB">
        <authorList>
            <consortium name="Ensembl"/>
        </authorList>
    </citation>
    <scope>IDENTIFICATION</scope>
</reference>
<name>A0A8C4KTP1_EQUAS</name>
<proteinExistence type="predicted"/>
<dbReference type="AlphaFoldDB" id="A0A8C4KTP1"/>
<sequence length="81" mass="9208">LSMNDAENIDGDYLRAVGFQRSAPVSISIYNHDVEQTLLDAQHLVAPEEETDLSLKKIILRQETKHFEKNLRLDMGLVKSV</sequence>
<organism evidence="1">
    <name type="scientific">Equus asinus asinus</name>
    <dbReference type="NCBI Taxonomy" id="83772"/>
    <lineage>
        <taxon>Eukaryota</taxon>
        <taxon>Metazoa</taxon>
        <taxon>Chordata</taxon>
        <taxon>Craniata</taxon>
        <taxon>Vertebrata</taxon>
        <taxon>Euteleostomi</taxon>
        <taxon>Mammalia</taxon>
        <taxon>Eutheria</taxon>
        <taxon>Laurasiatheria</taxon>
        <taxon>Perissodactyla</taxon>
        <taxon>Equidae</taxon>
        <taxon>Equus</taxon>
    </lineage>
</organism>